<name>A0A0A2VP34_BEABA</name>
<evidence type="ECO:0008006" key="4">
    <source>
        <dbReference type="Google" id="ProtNLM"/>
    </source>
</evidence>
<comment type="caution">
    <text evidence="2">The sequence shown here is derived from an EMBL/GenBank/DDBJ whole genome shotgun (WGS) entry which is preliminary data.</text>
</comment>
<dbReference type="eggNOG" id="ENOG502SQ23">
    <property type="taxonomic scope" value="Eukaryota"/>
</dbReference>
<reference evidence="2 3" key="1">
    <citation type="submission" date="2012-10" db="EMBL/GenBank/DDBJ databases">
        <title>Genome sequencing and analysis of entomopathogenic fungi Beauveria bassiana D1-5.</title>
        <authorList>
            <person name="Li Q."/>
            <person name="Wang L."/>
            <person name="Zhang Z."/>
            <person name="Wang Q."/>
            <person name="Ren J."/>
            <person name="Wang M."/>
            <person name="Xu W."/>
            <person name="Wang J."/>
            <person name="Lu Y."/>
            <person name="Du Q."/>
            <person name="Sun Z."/>
        </authorList>
    </citation>
    <scope>NUCLEOTIDE SEQUENCE [LARGE SCALE GENOMIC DNA]</scope>
    <source>
        <strain evidence="2 3">D1-5</strain>
    </source>
</reference>
<dbReference type="Proteomes" id="UP000030106">
    <property type="component" value="Unassembled WGS sequence"/>
</dbReference>
<evidence type="ECO:0000313" key="2">
    <source>
        <dbReference type="EMBL" id="KGQ09636.1"/>
    </source>
</evidence>
<gene>
    <name evidence="2" type="ORF">BBAD15_g5020</name>
</gene>
<proteinExistence type="predicted"/>
<dbReference type="EMBL" id="ANFO01000418">
    <property type="protein sequence ID" value="KGQ09636.1"/>
    <property type="molecule type" value="Genomic_DNA"/>
</dbReference>
<evidence type="ECO:0000313" key="3">
    <source>
        <dbReference type="Proteomes" id="UP000030106"/>
    </source>
</evidence>
<dbReference type="SUPFAM" id="SSF56112">
    <property type="entry name" value="Protein kinase-like (PK-like)"/>
    <property type="match status" value="1"/>
</dbReference>
<dbReference type="InterPro" id="IPR011009">
    <property type="entry name" value="Kinase-like_dom_sf"/>
</dbReference>
<evidence type="ECO:0000256" key="1">
    <source>
        <dbReference type="SAM" id="MobiDB-lite"/>
    </source>
</evidence>
<sequence>MTLPNRLSLQDLVWYQIVHFRLQTIDGKPQVFEIGPDQAACAPKTERQACVDHAFKPDPRFPLYSAAGLQVFREMKSGSSPVCKVRALGNSEIMMSKTPQMGLGSYVTHAETGVIIGFLREWVESSHLGATLDSIYMGNIDLNTRQKWADQIEEEMTNLHDIGFFWGDCKPVNVIVDEKQNLWLIVLGGSFTQLTRGTDPARSSLPPLLAAVVGQRNEANEATGKGPGDSTGMSQSADPTVHDATQPSRPVMEGYAVV</sequence>
<protein>
    <recommendedName>
        <fullName evidence="4">Protein kinase domain-containing protein</fullName>
    </recommendedName>
</protein>
<accession>A0A0A2VP34</accession>
<feature type="region of interest" description="Disordered" evidence="1">
    <location>
        <begin position="216"/>
        <end position="258"/>
    </location>
</feature>
<dbReference type="HOGENOM" id="CLU_1077640_0_0_1"/>
<dbReference type="OrthoDB" id="4062651at2759"/>
<dbReference type="STRING" id="1245745.A0A0A2VP34"/>
<organism evidence="2 3">
    <name type="scientific">Beauveria bassiana D1-5</name>
    <dbReference type="NCBI Taxonomy" id="1245745"/>
    <lineage>
        <taxon>Eukaryota</taxon>
        <taxon>Fungi</taxon>
        <taxon>Dikarya</taxon>
        <taxon>Ascomycota</taxon>
        <taxon>Pezizomycotina</taxon>
        <taxon>Sordariomycetes</taxon>
        <taxon>Hypocreomycetidae</taxon>
        <taxon>Hypocreales</taxon>
        <taxon>Cordycipitaceae</taxon>
        <taxon>Beauveria</taxon>
    </lineage>
</organism>
<feature type="compositionally biased region" description="Polar residues" evidence="1">
    <location>
        <begin position="231"/>
        <end position="248"/>
    </location>
</feature>
<dbReference type="AlphaFoldDB" id="A0A0A2VP34"/>